<gene>
    <name evidence="1" type="ORF">K6K41_23380</name>
</gene>
<evidence type="ECO:0000313" key="2">
    <source>
        <dbReference type="Proteomes" id="UP000825701"/>
    </source>
</evidence>
<dbReference type="AlphaFoldDB" id="A0A9E6R7F0"/>
<name>A0A9E6R7F0_9HYPH</name>
<proteinExistence type="predicted"/>
<dbReference type="EMBL" id="CP081869">
    <property type="protein sequence ID" value="QZN99605.1"/>
    <property type="molecule type" value="Genomic_DNA"/>
</dbReference>
<reference evidence="1" key="1">
    <citation type="submission" date="2021-08" db="EMBL/GenBank/DDBJ databases">
        <authorList>
            <person name="Zhang H."/>
            <person name="Xu M."/>
            <person name="Yu Z."/>
            <person name="Yang L."/>
            <person name="Cai Y."/>
        </authorList>
    </citation>
    <scope>NUCLEOTIDE SEQUENCE</scope>
    <source>
        <strain evidence="1">CHL1</strain>
    </source>
</reference>
<dbReference type="KEGG" id="cmet:K6K41_23380"/>
<dbReference type="RefSeq" id="WP_261402695.1">
    <property type="nucleotide sequence ID" value="NZ_CP081869.1"/>
</dbReference>
<accession>A0A9E6R7F0</accession>
<evidence type="ECO:0000313" key="1">
    <source>
        <dbReference type="EMBL" id="QZN99605.1"/>
    </source>
</evidence>
<organism evidence="1 2">
    <name type="scientific">Chenggangzhangella methanolivorans</name>
    <dbReference type="NCBI Taxonomy" id="1437009"/>
    <lineage>
        <taxon>Bacteria</taxon>
        <taxon>Pseudomonadati</taxon>
        <taxon>Pseudomonadota</taxon>
        <taxon>Alphaproteobacteria</taxon>
        <taxon>Hyphomicrobiales</taxon>
        <taxon>Methylopilaceae</taxon>
        <taxon>Chenggangzhangella</taxon>
    </lineage>
</organism>
<sequence>MNDFDFLIDREYRLIGKLLKPGNRRRDEARGRIRALLSMEGLVKEGERHEA</sequence>
<dbReference type="Proteomes" id="UP000825701">
    <property type="component" value="Chromosome"/>
</dbReference>
<protein>
    <submittedName>
        <fullName evidence="1">Uncharacterized protein</fullName>
    </submittedName>
</protein>
<keyword evidence="2" id="KW-1185">Reference proteome</keyword>